<evidence type="ECO:0000313" key="2">
    <source>
        <dbReference type="EMBL" id="CAH2014429.1"/>
    </source>
</evidence>
<comment type="caution">
    <text evidence="2">The sequence shown here is derived from an EMBL/GenBank/DDBJ whole genome shotgun (WGS) entry which is preliminary data.</text>
</comment>
<reference evidence="2" key="1">
    <citation type="submission" date="2022-03" db="EMBL/GenBank/DDBJ databases">
        <authorList>
            <person name="Sayadi A."/>
        </authorList>
    </citation>
    <scope>NUCLEOTIDE SEQUENCE</scope>
</reference>
<organism evidence="2 3">
    <name type="scientific">Acanthoscelides obtectus</name>
    <name type="common">Bean weevil</name>
    <name type="synonym">Bruchus obtectus</name>
    <dbReference type="NCBI Taxonomy" id="200917"/>
    <lineage>
        <taxon>Eukaryota</taxon>
        <taxon>Metazoa</taxon>
        <taxon>Ecdysozoa</taxon>
        <taxon>Arthropoda</taxon>
        <taxon>Hexapoda</taxon>
        <taxon>Insecta</taxon>
        <taxon>Pterygota</taxon>
        <taxon>Neoptera</taxon>
        <taxon>Endopterygota</taxon>
        <taxon>Coleoptera</taxon>
        <taxon>Polyphaga</taxon>
        <taxon>Cucujiformia</taxon>
        <taxon>Chrysomeloidea</taxon>
        <taxon>Chrysomelidae</taxon>
        <taxon>Bruchinae</taxon>
        <taxon>Bruchini</taxon>
        <taxon>Acanthoscelides</taxon>
    </lineage>
</organism>
<evidence type="ECO:0000256" key="1">
    <source>
        <dbReference type="SAM" id="MobiDB-lite"/>
    </source>
</evidence>
<dbReference type="OrthoDB" id="6152242at2759"/>
<keyword evidence="3" id="KW-1185">Reference proteome</keyword>
<name>A0A9P0Q870_ACAOB</name>
<proteinExistence type="predicted"/>
<sequence>MKHLLLQSARCIYVTMFNHKEDSADVNETSGSTANAPRQNNRKRKALDPTEELVKLASKRLQEPQDDSDEIAAAWAVELQKMDPQQQFIVCEESDQ</sequence>
<feature type="region of interest" description="Disordered" evidence="1">
    <location>
        <begin position="22"/>
        <end position="50"/>
    </location>
</feature>
<accession>A0A9P0Q870</accession>
<dbReference type="AlphaFoldDB" id="A0A9P0Q870"/>
<gene>
    <name evidence="2" type="ORF">ACAOBT_LOCUS34117</name>
</gene>
<dbReference type="EMBL" id="CAKOFQ010008493">
    <property type="protein sequence ID" value="CAH2014429.1"/>
    <property type="molecule type" value="Genomic_DNA"/>
</dbReference>
<feature type="compositionally biased region" description="Polar residues" evidence="1">
    <location>
        <begin position="26"/>
        <end position="39"/>
    </location>
</feature>
<dbReference type="Proteomes" id="UP001152888">
    <property type="component" value="Unassembled WGS sequence"/>
</dbReference>
<evidence type="ECO:0000313" key="3">
    <source>
        <dbReference type="Proteomes" id="UP001152888"/>
    </source>
</evidence>
<protein>
    <submittedName>
        <fullName evidence="2">Uncharacterized protein</fullName>
    </submittedName>
</protein>